<evidence type="ECO:0008006" key="6">
    <source>
        <dbReference type="Google" id="ProtNLM"/>
    </source>
</evidence>
<feature type="region of interest" description="Disordered" evidence="1">
    <location>
        <begin position="297"/>
        <end position="321"/>
    </location>
</feature>
<evidence type="ECO:0000313" key="4">
    <source>
        <dbReference type="Proteomes" id="UP000317494"/>
    </source>
</evidence>
<dbReference type="Proteomes" id="UP000317494">
    <property type="component" value="Unassembled WGS sequence"/>
</dbReference>
<dbReference type="EMBL" id="QEAN01000470">
    <property type="protein sequence ID" value="TPX35415.1"/>
    <property type="molecule type" value="Genomic_DNA"/>
</dbReference>
<evidence type="ECO:0000313" key="2">
    <source>
        <dbReference type="EMBL" id="TPX35415.1"/>
    </source>
</evidence>
<keyword evidence="4" id="KW-1185">Reference proteome</keyword>
<dbReference type="VEuPathDB" id="FungiDB:SeMB42_g07171"/>
<dbReference type="OrthoDB" id="10494237at2759"/>
<sequence>MKSYFVTPSTRDLVYKNSTKSPKTMTVASTITTHKVAEPYKTIVLSLALLLLAPIRINGGGNLGGISVNTLLNGGMTLGSIVSQLTTTLNPALSPQCSSAIANQLLPAFSSCGGLQLFHLIGGSLSAVNTGLTASLCTTPQCANALYTFNNATLTGCGNITTAIINPLNTTATGTPGGVTNLLSLIGGLGVNQLSQSLNSSLALACLKTADANGYCLNQVASMIAVAEGLAPDADVNLFDTRAQSLLATPQIACTDCVQRQVATALSDKTSLAYRLVQGNIAAAQSGLSQCNTLSVGDGTPAAPSPTSAGDGLMIKPSGRGQSSASANRAAALVLMPVVLVVSVMAGVL</sequence>
<organism evidence="2 4">
    <name type="scientific">Synchytrium endobioticum</name>
    <dbReference type="NCBI Taxonomy" id="286115"/>
    <lineage>
        <taxon>Eukaryota</taxon>
        <taxon>Fungi</taxon>
        <taxon>Fungi incertae sedis</taxon>
        <taxon>Chytridiomycota</taxon>
        <taxon>Chytridiomycota incertae sedis</taxon>
        <taxon>Chytridiomycetes</taxon>
        <taxon>Synchytriales</taxon>
        <taxon>Synchytriaceae</taxon>
        <taxon>Synchytrium</taxon>
    </lineage>
</organism>
<dbReference type="EMBL" id="QEAM01000022">
    <property type="protein sequence ID" value="TPX50119.1"/>
    <property type="molecule type" value="Genomic_DNA"/>
</dbReference>
<dbReference type="Proteomes" id="UP000320475">
    <property type="component" value="Unassembled WGS sequence"/>
</dbReference>
<accession>A0A507CCY0</accession>
<evidence type="ECO:0000313" key="3">
    <source>
        <dbReference type="EMBL" id="TPX50119.1"/>
    </source>
</evidence>
<evidence type="ECO:0000313" key="5">
    <source>
        <dbReference type="Proteomes" id="UP000320475"/>
    </source>
</evidence>
<reference evidence="4 5" key="1">
    <citation type="journal article" date="2019" name="Sci. Rep.">
        <title>Comparative genomics of chytrid fungi reveal insights into the obligate biotrophic and pathogenic lifestyle of Synchytrium endobioticum.</title>
        <authorList>
            <person name="van de Vossenberg B.T.L.H."/>
            <person name="Warris S."/>
            <person name="Nguyen H.D.T."/>
            <person name="van Gent-Pelzer M.P.E."/>
            <person name="Joly D.L."/>
            <person name="van de Geest H.C."/>
            <person name="Bonants P.J.M."/>
            <person name="Smith D.S."/>
            <person name="Levesque C.A."/>
            <person name="van der Lee T.A.J."/>
        </authorList>
    </citation>
    <scope>NUCLEOTIDE SEQUENCE [LARGE SCALE GENOMIC DNA]</scope>
    <source>
        <strain evidence="3 5">LEV6574</strain>
        <strain evidence="2 4">MB42</strain>
    </source>
</reference>
<proteinExistence type="predicted"/>
<gene>
    <name evidence="3" type="ORF">SeLEV6574_g01067</name>
    <name evidence="2" type="ORF">SeMB42_g07171</name>
</gene>
<name>A0A507CCY0_9FUNG</name>
<dbReference type="AlphaFoldDB" id="A0A507CCY0"/>
<comment type="caution">
    <text evidence="2">The sequence shown here is derived from an EMBL/GenBank/DDBJ whole genome shotgun (WGS) entry which is preliminary data.</text>
</comment>
<protein>
    <recommendedName>
        <fullName evidence="6">SPARK domain-containing protein</fullName>
    </recommendedName>
</protein>
<evidence type="ECO:0000256" key="1">
    <source>
        <dbReference type="SAM" id="MobiDB-lite"/>
    </source>
</evidence>